<evidence type="ECO:0000259" key="22">
    <source>
        <dbReference type="PROSITE" id="PS00624"/>
    </source>
</evidence>
<feature type="binding site" evidence="19">
    <location>
        <position position="244"/>
    </location>
    <ligand>
        <name>FAD</name>
        <dbReference type="ChEBI" id="CHEBI:57692"/>
    </ligand>
</feature>
<dbReference type="PROSITE" id="PS00624">
    <property type="entry name" value="GMC_OXRED_2"/>
    <property type="match status" value="1"/>
</dbReference>
<comment type="catalytic activity">
    <reaction evidence="16">
        <text>a pyranoside + acceptor = a pyranosid-3-ulose + reduced acceptor.</text>
        <dbReference type="EC" id="1.1.99.29"/>
    </reaction>
</comment>
<evidence type="ECO:0000256" key="4">
    <source>
        <dbReference type="ARBA" id="ARBA00011245"/>
    </source>
</evidence>
<comment type="catalytic activity">
    <reaction evidence="13">
        <text>pyranose + acceptor = pyranos-2-ulose + reduced acceptor.</text>
        <dbReference type="EC" id="1.1.99.29"/>
    </reaction>
</comment>
<dbReference type="Gene3D" id="3.50.50.60">
    <property type="entry name" value="FAD/NAD(P)-binding domain"/>
    <property type="match status" value="1"/>
</dbReference>
<dbReference type="GO" id="GO:0005576">
    <property type="term" value="C:extracellular region"/>
    <property type="evidence" value="ECO:0007669"/>
    <property type="project" value="UniProtKB-SubCell"/>
</dbReference>
<evidence type="ECO:0000256" key="11">
    <source>
        <dbReference type="ARBA" id="ARBA00023180"/>
    </source>
</evidence>
<keyword evidence="11" id="KW-0325">Glycoprotein</keyword>
<comment type="subunit">
    <text evidence="4">Monomer.</text>
</comment>
<dbReference type="InterPro" id="IPR000172">
    <property type="entry name" value="GMC_OxRdtase_N"/>
</dbReference>
<dbReference type="InterPro" id="IPR007867">
    <property type="entry name" value="GMC_OxRtase_C"/>
</dbReference>
<keyword evidence="7 20" id="KW-0285">Flavoprotein</keyword>
<dbReference type="InterPro" id="IPR036188">
    <property type="entry name" value="FAD/NAD-bd_sf"/>
</dbReference>
<dbReference type="EC" id="1.1.99.29" evidence="5"/>
<dbReference type="STRING" id="231916.A0A409YCP2"/>
<evidence type="ECO:0000256" key="10">
    <source>
        <dbReference type="ARBA" id="ARBA00023002"/>
    </source>
</evidence>
<evidence type="ECO:0000256" key="7">
    <source>
        <dbReference type="ARBA" id="ARBA00022630"/>
    </source>
</evidence>
<comment type="cofactor">
    <cofactor evidence="1 19">
        <name>FAD</name>
        <dbReference type="ChEBI" id="CHEBI:57692"/>
    </cofactor>
</comment>
<feature type="active site" description="Proton donor" evidence="18">
    <location>
        <position position="543"/>
    </location>
</feature>
<dbReference type="EMBL" id="NHYE01000986">
    <property type="protein sequence ID" value="PPR00772.1"/>
    <property type="molecule type" value="Genomic_DNA"/>
</dbReference>
<feature type="domain" description="Glucose-methanol-choline oxidoreductase N-terminal" evidence="21">
    <location>
        <begin position="93"/>
        <end position="116"/>
    </location>
</feature>
<dbReference type="PANTHER" id="PTHR11552">
    <property type="entry name" value="GLUCOSE-METHANOL-CHOLINE GMC OXIDOREDUCTASE"/>
    <property type="match status" value="1"/>
</dbReference>
<evidence type="ECO:0000256" key="19">
    <source>
        <dbReference type="PIRSR" id="PIRSR000137-2"/>
    </source>
</evidence>
<feature type="binding site" evidence="19">
    <location>
        <begin position="542"/>
        <end position="543"/>
    </location>
    <ligand>
        <name>FAD</name>
        <dbReference type="ChEBI" id="CHEBI:57692"/>
    </ligand>
</feature>
<proteinExistence type="inferred from homology"/>
<comment type="catalytic activity">
    <reaction evidence="14">
        <text>pyranose + acceptor = pyranos-2,3-diulose + reduced acceptor.</text>
        <dbReference type="EC" id="1.1.99.29"/>
    </reaction>
</comment>
<comment type="caution">
    <text evidence="23">The sequence shown here is derived from an EMBL/GenBank/DDBJ whole genome shotgun (WGS) entry which is preliminary data.</text>
</comment>
<keyword evidence="8" id="KW-0732">Signal</keyword>
<dbReference type="SUPFAM" id="SSF54373">
    <property type="entry name" value="FAD-linked reductases, C-terminal domain"/>
    <property type="match status" value="1"/>
</dbReference>
<evidence type="ECO:0000256" key="5">
    <source>
        <dbReference type="ARBA" id="ARBA00013177"/>
    </source>
</evidence>
<dbReference type="GO" id="GO:0050660">
    <property type="term" value="F:flavin adenine dinucleotide binding"/>
    <property type="evidence" value="ECO:0007669"/>
    <property type="project" value="InterPro"/>
</dbReference>
<dbReference type="PROSITE" id="PS00623">
    <property type="entry name" value="GMC_OXRED_1"/>
    <property type="match status" value="1"/>
</dbReference>
<evidence type="ECO:0000256" key="14">
    <source>
        <dbReference type="ARBA" id="ARBA00034010"/>
    </source>
</evidence>
<protein>
    <recommendedName>
        <fullName evidence="5">pyranose dehydrogenase (acceptor)</fullName>
        <ecNumber evidence="5">1.1.99.29</ecNumber>
    </recommendedName>
</protein>
<keyword evidence="10" id="KW-0560">Oxidoreductase</keyword>
<evidence type="ECO:0000256" key="13">
    <source>
        <dbReference type="ARBA" id="ARBA00033986"/>
    </source>
</evidence>
<dbReference type="InParanoid" id="A0A409YCP2"/>
<dbReference type="InterPro" id="IPR012132">
    <property type="entry name" value="GMC_OxRdtase"/>
</dbReference>
<evidence type="ECO:0000256" key="9">
    <source>
        <dbReference type="ARBA" id="ARBA00022827"/>
    </source>
</evidence>
<evidence type="ECO:0000256" key="8">
    <source>
        <dbReference type="ARBA" id="ARBA00022729"/>
    </source>
</evidence>
<dbReference type="GO" id="GO:0033718">
    <property type="term" value="F:pyranose dehydrogenase (acceptor) activity"/>
    <property type="evidence" value="ECO:0007669"/>
    <property type="project" value="UniProtKB-EC"/>
</dbReference>
<evidence type="ECO:0000313" key="24">
    <source>
        <dbReference type="Proteomes" id="UP000284706"/>
    </source>
</evidence>
<dbReference type="AlphaFoldDB" id="A0A409YCP2"/>
<evidence type="ECO:0000256" key="17">
    <source>
        <dbReference type="ARBA" id="ARBA00034059"/>
    </source>
</evidence>
<dbReference type="OrthoDB" id="269227at2759"/>
<evidence type="ECO:0000256" key="1">
    <source>
        <dbReference type="ARBA" id="ARBA00001974"/>
    </source>
</evidence>
<accession>A0A409YCP2</accession>
<keyword evidence="24" id="KW-1185">Reference proteome</keyword>
<keyword evidence="6" id="KW-0964">Secreted</keyword>
<evidence type="ECO:0000256" key="16">
    <source>
        <dbReference type="ARBA" id="ARBA00034050"/>
    </source>
</evidence>
<comment type="catalytic activity">
    <reaction evidence="15">
        <text>pyranose + acceptor = pyranos-3-ulose + reduced acceptor.</text>
        <dbReference type="EC" id="1.1.99.29"/>
    </reaction>
</comment>
<dbReference type="PIRSF" id="PIRSF000137">
    <property type="entry name" value="Alcohol_oxidase"/>
    <property type="match status" value="1"/>
</dbReference>
<evidence type="ECO:0000256" key="2">
    <source>
        <dbReference type="ARBA" id="ARBA00004613"/>
    </source>
</evidence>
<evidence type="ECO:0000256" key="3">
    <source>
        <dbReference type="ARBA" id="ARBA00010790"/>
    </source>
</evidence>
<comment type="catalytic activity">
    <reaction evidence="17">
        <text>a pyranoside + acceptor = a pyranosid-3,4-diulose + reduced acceptor.</text>
        <dbReference type="EC" id="1.1.99.29"/>
    </reaction>
</comment>
<dbReference type="SUPFAM" id="SSF51905">
    <property type="entry name" value="FAD/NAD(P)-binding domain"/>
    <property type="match status" value="1"/>
</dbReference>
<dbReference type="Pfam" id="PF05199">
    <property type="entry name" value="GMC_oxred_C"/>
    <property type="match status" value="1"/>
</dbReference>
<sequence length="609" mass="66857">MPFVKVEEVAQKAFDYVIIGGGTAGLTAAARLSEDQSITVLVLEAGPVENLGDPKVDIPAQFGQMLGNPQYDWVFMTAKQKHANNNQFLWGRGKGLGGSSLINFLGWVKPPAADIDAIEKLGNPGWNWADYQKYSQRSETAHLPAQEQMEKYSHTYTAEFGGKSGPVQTSIPPHVHSIDKLFQPTMVNVGLKKIDDPYGGDITGTWITSSTVDPKTWTRSYAANAYLLPNLHRPNLSVVTSALVSRINLKEARKGSDLQVATSVDFLNGGITHTVLVGKEAILCAGAIKSPQILELSGIGQPEILSKIGVDLVIDLPGVGENVQEHTVVSMPHELAPNAVHETFDLLRDPAYFLKAKELHAQGKGMLRSGVSSAAYFPLSATKWAELESWIERLEADVSARQENGQLAPGLEEQFRIQIDALRDDTIPDCEILCFPGLNSRRVIPEPSKSYVSPMVLLNHPFSRGTIHAESKDPAAPPLIDPHYFESDFDLEILVQQMKFVRSLKDIEPWKSGVLCEVAPGVDCTSDEDLRDFVKNNLSSSWHTIGSCSMLPREKRGVVDPQLKVYGTTNLRIADLSIIPLHIAAHTQATAYVIGEKVADIIKRRRHNL</sequence>
<evidence type="ECO:0000256" key="12">
    <source>
        <dbReference type="ARBA" id="ARBA00024699"/>
    </source>
</evidence>
<dbReference type="PANTHER" id="PTHR11552:SF201">
    <property type="entry name" value="GLUCOSE-METHANOL-CHOLINE OXIDOREDUCTASE N-TERMINAL DOMAIN-CONTAINING PROTEIN"/>
    <property type="match status" value="1"/>
</dbReference>
<evidence type="ECO:0000256" key="6">
    <source>
        <dbReference type="ARBA" id="ARBA00022525"/>
    </source>
</evidence>
<evidence type="ECO:0000259" key="21">
    <source>
        <dbReference type="PROSITE" id="PS00623"/>
    </source>
</evidence>
<gene>
    <name evidence="23" type="ORF">CVT26_012397</name>
</gene>
<dbReference type="Gene3D" id="3.30.560.10">
    <property type="entry name" value="Glucose Oxidase, domain 3"/>
    <property type="match status" value="1"/>
</dbReference>
<reference evidence="23 24" key="1">
    <citation type="journal article" date="2018" name="Evol. Lett.">
        <title>Horizontal gene cluster transfer increased hallucinogenic mushroom diversity.</title>
        <authorList>
            <person name="Reynolds H.T."/>
            <person name="Vijayakumar V."/>
            <person name="Gluck-Thaler E."/>
            <person name="Korotkin H.B."/>
            <person name="Matheny P.B."/>
            <person name="Slot J.C."/>
        </authorList>
    </citation>
    <scope>NUCLEOTIDE SEQUENCE [LARGE SCALE GENOMIC DNA]</scope>
    <source>
        <strain evidence="23 24">SRW20</strain>
    </source>
</reference>
<evidence type="ECO:0000313" key="23">
    <source>
        <dbReference type="EMBL" id="PPR00772.1"/>
    </source>
</evidence>
<dbReference type="Proteomes" id="UP000284706">
    <property type="component" value="Unassembled WGS sequence"/>
</dbReference>
<comment type="subcellular location">
    <subcellularLocation>
        <location evidence="2">Secreted</location>
    </subcellularLocation>
</comment>
<dbReference type="Pfam" id="PF00732">
    <property type="entry name" value="GMC_oxred_N"/>
    <property type="match status" value="1"/>
</dbReference>
<comment type="function">
    <text evidence="12">Catalyzes the single-oxidation or sequential double oxidation reaction of carbohydrates primarily at carbon-2 and/or carbon-3 with the concomitant reduction of the flavin. The enzyme exhibits a broad sugar substrate specificity, oxidizing different aldopyranoses to the corresponding C-1, C-2, C-3 or C-1,2, C-2,3 and C-3,4 (di)dehydro sugars with substrate-specific regioselectivity. Accepts only a narrow range of electron acceptors such as substituted benzoquinones and complexed metal ions and reacts extremely slowly with O(2) as acceptor. May play a role in the natural recycling of plant matter by oxidizing all major monosaccharides in lignocellulose and by reducing quinone compounds or reactive radical species generated during lignin depolymerization.</text>
</comment>
<name>A0A409YCP2_9AGAR</name>
<evidence type="ECO:0000256" key="20">
    <source>
        <dbReference type="RuleBase" id="RU003968"/>
    </source>
</evidence>
<evidence type="ECO:0000256" key="15">
    <source>
        <dbReference type="ARBA" id="ARBA00034029"/>
    </source>
</evidence>
<comment type="similarity">
    <text evidence="3 20">Belongs to the GMC oxidoreductase family.</text>
</comment>
<evidence type="ECO:0000256" key="18">
    <source>
        <dbReference type="PIRSR" id="PIRSR000137-1"/>
    </source>
</evidence>
<organism evidence="23 24">
    <name type="scientific">Gymnopilus dilepis</name>
    <dbReference type="NCBI Taxonomy" id="231916"/>
    <lineage>
        <taxon>Eukaryota</taxon>
        <taxon>Fungi</taxon>
        <taxon>Dikarya</taxon>
        <taxon>Basidiomycota</taxon>
        <taxon>Agaricomycotina</taxon>
        <taxon>Agaricomycetes</taxon>
        <taxon>Agaricomycetidae</taxon>
        <taxon>Agaricales</taxon>
        <taxon>Agaricineae</taxon>
        <taxon>Hymenogastraceae</taxon>
        <taxon>Gymnopilus</taxon>
    </lineage>
</organism>
<feature type="domain" description="Glucose-methanol-choline oxidoreductase N-terminal" evidence="22">
    <location>
        <begin position="286"/>
        <end position="300"/>
    </location>
</feature>
<feature type="active site" description="Proton acceptor" evidence="18">
    <location>
        <position position="586"/>
    </location>
</feature>
<keyword evidence="9 19" id="KW-0274">FAD</keyword>